<keyword evidence="3 5" id="KW-0274">FAD</keyword>
<evidence type="ECO:0000256" key="5">
    <source>
        <dbReference type="PIRSR" id="PIRSR601834-1"/>
    </source>
</evidence>
<dbReference type="PRINTS" id="PR00406">
    <property type="entry name" value="CYTB5RDTASE"/>
</dbReference>
<evidence type="ECO:0000256" key="7">
    <source>
        <dbReference type="SAM" id="Phobius"/>
    </source>
</evidence>
<dbReference type="SUPFAM" id="SSF55856">
    <property type="entry name" value="Cytochrome b5-like heme/steroid binding domain"/>
    <property type="match status" value="1"/>
</dbReference>
<feature type="compositionally biased region" description="Polar residues" evidence="6">
    <location>
        <begin position="440"/>
        <end position="455"/>
    </location>
</feature>
<dbReference type="Gene3D" id="1.20.120.1770">
    <property type="match status" value="1"/>
</dbReference>
<feature type="region of interest" description="Disordered" evidence="6">
    <location>
        <begin position="402"/>
        <end position="520"/>
    </location>
</feature>
<comment type="cofactor">
    <cofactor evidence="1 5">
        <name>FAD</name>
        <dbReference type="ChEBI" id="CHEBI:57692"/>
    </cofactor>
</comment>
<evidence type="ECO:0000313" key="9">
    <source>
        <dbReference type="EMBL" id="KAG5181106.1"/>
    </source>
</evidence>
<keyword evidence="10" id="KW-1185">Reference proteome</keyword>
<dbReference type="SUPFAM" id="SSF52343">
    <property type="entry name" value="Ferredoxin reductase-like, C-terminal NADP-linked domain"/>
    <property type="match status" value="1"/>
</dbReference>
<dbReference type="InterPro" id="IPR001834">
    <property type="entry name" value="CBR-like"/>
</dbReference>
<feature type="binding site" evidence="5">
    <location>
        <position position="341"/>
    </location>
    <ligand>
        <name>FAD</name>
        <dbReference type="ChEBI" id="CHEBI:57692"/>
    </ligand>
</feature>
<dbReference type="Gene3D" id="3.10.120.10">
    <property type="entry name" value="Cytochrome b5-like heme/steroid binding domain"/>
    <property type="match status" value="1"/>
</dbReference>
<name>A0A836CEM2_9STRA</name>
<protein>
    <recommendedName>
        <fullName evidence="8">Flavoprotein pyridine nucleotide cytochrome reductase-like FAD-binding domain-containing protein</fullName>
    </recommendedName>
</protein>
<evidence type="ECO:0000256" key="2">
    <source>
        <dbReference type="ARBA" id="ARBA00022630"/>
    </source>
</evidence>
<sequence>MAASFTVEASLPIAVAAMASTNHKFATKHGKIGLAMLIGVVILFISGTVRQMGISNQGTKYLGSNYGRPHQINKYLHRWLGRAMVVLGLFNCCMGLMAITGKKGGYQSKWLFPVQGLADNGSDSLNLALPGFEVVTHYIGPIALFLYIILFVTAEIHLQLGRRQLNNAITKKLTLPSFSLEQFNDGVMQGEKWVIVNDAVVDVADYMRVHPGGSKVLKDSSALCLLLLRCNSDKAWMAIQAHIIAHQTALCNSDSRRQRWWQQQQPEAQGHGRRAAVPEVYPEDDSVRVMPLNVGFYHKFRVVSHGSVIQRSYTPVVQHTMPSGRLGFEYYIRLYESGQMSVALAHLKVGDTVRIQGPFEIKEIRNCPPHVYMIAGGTGVTPMLQLVRCHINRLNAMDDEANGSFTEPTNASLLPPYRNQGSAQSLEMGRTRVENEELVDSTNRSSASTLGSMQYSGSTSQTGLGAGSGGGVSSSGMSDRFQSFFSRAAAPPEEDDARKAARQAMNARATTAMEQASADD</sequence>
<dbReference type="Pfam" id="PF00970">
    <property type="entry name" value="FAD_binding_6"/>
    <property type="match status" value="1"/>
</dbReference>
<evidence type="ECO:0000256" key="3">
    <source>
        <dbReference type="ARBA" id="ARBA00022827"/>
    </source>
</evidence>
<comment type="caution">
    <text evidence="9">The sequence shown here is derived from an EMBL/GenBank/DDBJ whole genome shotgun (WGS) entry which is preliminary data.</text>
</comment>
<feature type="binding site" evidence="5">
    <location>
        <position position="311"/>
    </location>
    <ligand>
        <name>FAD</name>
        <dbReference type="ChEBI" id="CHEBI:57692"/>
    </ligand>
</feature>
<dbReference type="InterPro" id="IPR008333">
    <property type="entry name" value="Cbr1-like_FAD-bd_dom"/>
</dbReference>
<feature type="binding site" evidence="5">
    <location>
        <position position="381"/>
    </location>
    <ligand>
        <name>FAD</name>
        <dbReference type="ChEBI" id="CHEBI:57692"/>
    </ligand>
</feature>
<evidence type="ECO:0000259" key="8">
    <source>
        <dbReference type="Pfam" id="PF00970"/>
    </source>
</evidence>
<dbReference type="Gene3D" id="2.40.30.10">
    <property type="entry name" value="Translation factors"/>
    <property type="match status" value="1"/>
</dbReference>
<dbReference type="PROSITE" id="PS00191">
    <property type="entry name" value="CYTOCHROME_B5_1"/>
    <property type="match status" value="1"/>
</dbReference>
<dbReference type="EMBL" id="JAFCMP010000335">
    <property type="protein sequence ID" value="KAG5181106.1"/>
    <property type="molecule type" value="Genomic_DNA"/>
</dbReference>
<dbReference type="InterPro" id="IPR017938">
    <property type="entry name" value="Riboflavin_synthase-like_b-brl"/>
</dbReference>
<keyword evidence="7" id="KW-0812">Transmembrane</keyword>
<gene>
    <name evidence="9" type="ORF">JKP88DRAFT_246308</name>
</gene>
<feature type="domain" description="Flavoprotein pyridine nucleotide cytochrome reductase-like FAD-binding" evidence="8">
    <location>
        <begin position="289"/>
        <end position="358"/>
    </location>
</feature>
<dbReference type="InterPro" id="IPR036400">
    <property type="entry name" value="Cyt_B5-like_heme/steroid_sf"/>
</dbReference>
<feature type="compositionally biased region" description="Polar residues" evidence="6">
    <location>
        <begin position="403"/>
        <end position="412"/>
    </location>
</feature>
<keyword evidence="4" id="KW-0560">Oxidoreductase</keyword>
<keyword evidence="2 5" id="KW-0285">Flavoprotein</keyword>
<accession>A0A836CEM2</accession>
<evidence type="ECO:0000313" key="10">
    <source>
        <dbReference type="Proteomes" id="UP000664859"/>
    </source>
</evidence>
<dbReference type="Proteomes" id="UP000664859">
    <property type="component" value="Unassembled WGS sequence"/>
</dbReference>
<keyword evidence="7" id="KW-1133">Transmembrane helix</keyword>
<dbReference type="InterPro" id="IPR039261">
    <property type="entry name" value="FNR_nucleotide-bd"/>
</dbReference>
<dbReference type="GO" id="GO:0016491">
    <property type="term" value="F:oxidoreductase activity"/>
    <property type="evidence" value="ECO:0007669"/>
    <property type="project" value="UniProtKB-KW"/>
</dbReference>
<dbReference type="AlphaFoldDB" id="A0A836CEM2"/>
<keyword evidence="7" id="KW-0472">Membrane</keyword>
<feature type="transmembrane region" description="Helical" evidence="7">
    <location>
        <begin position="32"/>
        <end position="49"/>
    </location>
</feature>
<dbReference type="Gene3D" id="3.40.50.80">
    <property type="entry name" value="Nucleotide-binding domain of ferredoxin-NADP reductase (FNR) module"/>
    <property type="match status" value="1"/>
</dbReference>
<evidence type="ECO:0000256" key="4">
    <source>
        <dbReference type="ARBA" id="ARBA00023002"/>
    </source>
</evidence>
<evidence type="ECO:0000256" key="1">
    <source>
        <dbReference type="ARBA" id="ARBA00001974"/>
    </source>
</evidence>
<dbReference type="GO" id="GO:0020037">
    <property type="term" value="F:heme binding"/>
    <property type="evidence" value="ECO:0007669"/>
    <property type="project" value="InterPro"/>
</dbReference>
<dbReference type="SUPFAM" id="SSF63380">
    <property type="entry name" value="Riboflavin synthase domain-like"/>
    <property type="match status" value="1"/>
</dbReference>
<dbReference type="InterPro" id="IPR018506">
    <property type="entry name" value="Cyt_B5_heme-BS"/>
</dbReference>
<feature type="binding site" evidence="5">
    <location>
        <position position="313"/>
    </location>
    <ligand>
        <name>FAD</name>
        <dbReference type="ChEBI" id="CHEBI:57692"/>
    </ligand>
</feature>
<organism evidence="9 10">
    <name type="scientific">Tribonema minus</name>
    <dbReference type="NCBI Taxonomy" id="303371"/>
    <lineage>
        <taxon>Eukaryota</taxon>
        <taxon>Sar</taxon>
        <taxon>Stramenopiles</taxon>
        <taxon>Ochrophyta</taxon>
        <taxon>PX clade</taxon>
        <taxon>Xanthophyceae</taxon>
        <taxon>Tribonematales</taxon>
        <taxon>Tribonemataceae</taxon>
        <taxon>Tribonema</taxon>
    </lineage>
</organism>
<feature type="transmembrane region" description="Helical" evidence="7">
    <location>
        <begin position="135"/>
        <end position="154"/>
    </location>
</feature>
<feature type="binding site" evidence="5">
    <location>
        <position position="340"/>
    </location>
    <ligand>
        <name>FAD</name>
        <dbReference type="ChEBI" id="CHEBI:57692"/>
    </ligand>
</feature>
<proteinExistence type="predicted"/>
<reference evidence="9" key="1">
    <citation type="submission" date="2021-02" db="EMBL/GenBank/DDBJ databases">
        <title>First Annotated Genome of the Yellow-green Alga Tribonema minus.</title>
        <authorList>
            <person name="Mahan K.M."/>
        </authorList>
    </citation>
    <scope>NUCLEOTIDE SEQUENCE</scope>
    <source>
        <strain evidence="9">UTEX B ZZ1240</strain>
    </source>
</reference>
<evidence type="ECO:0000256" key="6">
    <source>
        <dbReference type="SAM" id="MobiDB-lite"/>
    </source>
</evidence>
<dbReference type="PANTHER" id="PTHR19370">
    <property type="entry name" value="NADH-CYTOCHROME B5 REDUCTASE"/>
    <property type="match status" value="1"/>
</dbReference>
<dbReference type="OrthoDB" id="432299at2759"/>
<feature type="transmembrane region" description="Helical" evidence="7">
    <location>
        <begin position="79"/>
        <end position="99"/>
    </location>
</feature>
<feature type="compositionally biased region" description="Gly residues" evidence="6">
    <location>
        <begin position="464"/>
        <end position="473"/>
    </location>
</feature>